<dbReference type="Proteomes" id="UP000824998">
    <property type="component" value="Unassembled WGS sequence"/>
</dbReference>
<feature type="region of interest" description="Disordered" evidence="1">
    <location>
        <begin position="310"/>
        <end position="338"/>
    </location>
</feature>
<evidence type="ECO:0000313" key="3">
    <source>
        <dbReference type="Proteomes" id="UP000824998"/>
    </source>
</evidence>
<name>A0A9P8C4Y2_9HELO</name>
<dbReference type="AlphaFoldDB" id="A0A9P8C4Y2"/>
<feature type="region of interest" description="Disordered" evidence="1">
    <location>
        <begin position="351"/>
        <end position="433"/>
    </location>
</feature>
<comment type="caution">
    <text evidence="2">The sequence shown here is derived from an EMBL/GenBank/DDBJ whole genome shotgun (WGS) entry which is preliminary data.</text>
</comment>
<organism evidence="2 3">
    <name type="scientific">Amylocarpus encephaloides</name>
    <dbReference type="NCBI Taxonomy" id="45428"/>
    <lineage>
        <taxon>Eukaryota</taxon>
        <taxon>Fungi</taxon>
        <taxon>Dikarya</taxon>
        <taxon>Ascomycota</taxon>
        <taxon>Pezizomycotina</taxon>
        <taxon>Leotiomycetes</taxon>
        <taxon>Helotiales</taxon>
        <taxon>Helotiales incertae sedis</taxon>
        <taxon>Amylocarpus</taxon>
    </lineage>
</organism>
<feature type="compositionally biased region" description="Basic and acidic residues" evidence="1">
    <location>
        <begin position="396"/>
        <end position="407"/>
    </location>
</feature>
<dbReference type="OrthoDB" id="3439209at2759"/>
<feature type="compositionally biased region" description="Polar residues" evidence="1">
    <location>
        <begin position="89"/>
        <end position="107"/>
    </location>
</feature>
<proteinExistence type="predicted"/>
<feature type="compositionally biased region" description="Low complexity" evidence="1">
    <location>
        <begin position="374"/>
        <end position="390"/>
    </location>
</feature>
<reference evidence="2" key="1">
    <citation type="journal article" date="2021" name="IMA Fungus">
        <title>Genomic characterization of three marine fungi, including Emericellopsis atlantica sp. nov. with signatures of a generalist lifestyle and marine biomass degradation.</title>
        <authorList>
            <person name="Hagestad O.C."/>
            <person name="Hou L."/>
            <person name="Andersen J.H."/>
            <person name="Hansen E.H."/>
            <person name="Altermark B."/>
            <person name="Li C."/>
            <person name="Kuhnert E."/>
            <person name="Cox R.J."/>
            <person name="Crous P.W."/>
            <person name="Spatafora J.W."/>
            <person name="Lail K."/>
            <person name="Amirebrahimi M."/>
            <person name="Lipzen A."/>
            <person name="Pangilinan J."/>
            <person name="Andreopoulos W."/>
            <person name="Hayes R.D."/>
            <person name="Ng V."/>
            <person name="Grigoriev I.V."/>
            <person name="Jackson S.A."/>
            <person name="Sutton T.D.S."/>
            <person name="Dobson A.D.W."/>
            <person name="Rama T."/>
        </authorList>
    </citation>
    <scope>NUCLEOTIDE SEQUENCE</scope>
    <source>
        <strain evidence="2">TRa018bII</strain>
    </source>
</reference>
<feature type="compositionally biased region" description="Polar residues" evidence="1">
    <location>
        <begin position="351"/>
        <end position="366"/>
    </location>
</feature>
<feature type="compositionally biased region" description="Low complexity" evidence="1">
    <location>
        <begin position="412"/>
        <end position="425"/>
    </location>
</feature>
<evidence type="ECO:0000313" key="2">
    <source>
        <dbReference type="EMBL" id="KAG9233999.1"/>
    </source>
</evidence>
<gene>
    <name evidence="2" type="ORF">BJ875DRAFT_441720</name>
</gene>
<protein>
    <recommendedName>
        <fullName evidence="4">Myb-like domain-containing protein</fullName>
    </recommendedName>
</protein>
<evidence type="ECO:0008006" key="4">
    <source>
        <dbReference type="Google" id="ProtNLM"/>
    </source>
</evidence>
<evidence type="ECO:0000256" key="1">
    <source>
        <dbReference type="SAM" id="MobiDB-lite"/>
    </source>
</evidence>
<accession>A0A9P8C4Y2</accession>
<sequence>MFINASLRDVSKDSGTFVHFQKTDVLHQGLVEMTDNNGNTWSTFGPVATAGTDGWDHHVDELPHNGSFPVASAYDGYSQGTFAGVEGASNPSSGNEAYSAWDQSQPQACGGPSRAQQHYHGAVEFAPYRRSPTSMLQNPQFDWGSYQGQDGQIYHENDNVNIGRPKWDSSLTLAQHPHVHYADYAAANMTLASQPLNDFDMTTAAHNPINSPWDAGPQLPVNERYHALNFQPCHDGLPEMQNTIPEQQLDSSIWTTNVGPETENYSQPSAYEQSISPKLLTLNTLSSALSVSEYSPCSTPSVIYSSCPSIEEDRSDQDTQAAQQTTSQPARRKLPEAPMMNKFVPVLPSNSRSAQANLASTASSKSNTKRESSTAHASTTTTRTSTAKNSTRSKSRKPDREKEDALKRRAPKSSATKSSTSMAAPRPIMSGVGKLKKPEHDYLVRKRLEGVPYKDIKKDGKFTEAESTLRGRFRTLTKPPAERIRKPEWNDSDVRLLRKAIQKLAPDRSSAKVPWKKVAGYIGDNGGSYPFGYATCRRRWDELQEES</sequence>
<dbReference type="EMBL" id="MU251479">
    <property type="protein sequence ID" value="KAG9233999.1"/>
    <property type="molecule type" value="Genomic_DNA"/>
</dbReference>
<feature type="region of interest" description="Disordered" evidence="1">
    <location>
        <begin position="85"/>
        <end position="116"/>
    </location>
</feature>
<feature type="compositionally biased region" description="Low complexity" evidence="1">
    <location>
        <begin position="318"/>
        <end position="329"/>
    </location>
</feature>
<keyword evidence="3" id="KW-1185">Reference proteome</keyword>